<evidence type="ECO:0000313" key="3">
    <source>
        <dbReference type="EMBL" id="CAD2206060.1"/>
    </source>
</evidence>
<name>A0A6V7Y304_MELEN</name>
<comment type="caution">
    <text evidence="3">The sequence shown here is derived from an EMBL/GenBank/DDBJ whole genome shotgun (WGS) entry which is preliminary data.</text>
</comment>
<dbReference type="Pfam" id="PF07245">
    <property type="entry name" value="Phlebovirus_G2"/>
    <property type="match status" value="1"/>
</dbReference>
<proteinExistence type="predicted"/>
<feature type="transmembrane region" description="Helical" evidence="1">
    <location>
        <begin position="814"/>
        <end position="833"/>
    </location>
</feature>
<accession>A0A6V7Y304</accession>
<keyword evidence="1" id="KW-1133">Transmembrane helix</keyword>
<dbReference type="AlphaFoldDB" id="A0A6V7Y304"/>
<evidence type="ECO:0000259" key="2">
    <source>
        <dbReference type="Pfam" id="PF07245"/>
    </source>
</evidence>
<gene>
    <name evidence="3" type="ORF">MENT_LOCUS59915</name>
</gene>
<evidence type="ECO:0000313" key="4">
    <source>
        <dbReference type="Proteomes" id="UP000580250"/>
    </source>
</evidence>
<keyword evidence="1" id="KW-0472">Membrane</keyword>
<protein>
    <recommendedName>
        <fullName evidence="2">Phlebovirus glycoprotein G2 fusion domain-containing protein</fullName>
    </recommendedName>
</protein>
<dbReference type="Proteomes" id="UP000580250">
    <property type="component" value="Unassembled WGS sequence"/>
</dbReference>
<dbReference type="Gene3D" id="2.60.40.3770">
    <property type="match status" value="1"/>
</dbReference>
<feature type="transmembrane region" description="Helical" evidence="1">
    <location>
        <begin position="778"/>
        <end position="802"/>
    </location>
</feature>
<feature type="transmembrane region" description="Helical" evidence="1">
    <location>
        <begin position="307"/>
        <end position="325"/>
    </location>
</feature>
<dbReference type="EMBL" id="CAJEWN010002987">
    <property type="protein sequence ID" value="CAD2206060.1"/>
    <property type="molecule type" value="Genomic_DNA"/>
</dbReference>
<keyword evidence="1" id="KW-0812">Transmembrane</keyword>
<reference evidence="3 4" key="1">
    <citation type="submission" date="2020-08" db="EMBL/GenBank/DDBJ databases">
        <authorList>
            <person name="Koutsovoulos G."/>
            <person name="Danchin GJ E."/>
        </authorList>
    </citation>
    <scope>NUCLEOTIDE SEQUENCE [LARGE SCALE GENOMIC DNA]</scope>
</reference>
<feature type="transmembrane region" description="Helical" evidence="1">
    <location>
        <begin position="244"/>
        <end position="270"/>
    </location>
</feature>
<dbReference type="InterPro" id="IPR009878">
    <property type="entry name" value="Phlebovirus_G2_fusion"/>
</dbReference>
<sequence>MDTPKSADIHKRDPAIGEVVVVQQEGQPRNSWTLGKIIELDGIPSRSAKILIGNKKLVRPINKLFPLEVNEASEPNDENNEKEKEKVEIKTKNRINNQTDNTNKNITPHPMITRSKKALLLQIVQFLSIFILVLTQERGPLRNCRGCKLICKDYGIKVIGLPETKKIEICCMGSCLLETNSINILKFSLPKDVTPLEYKCQVTFWDRWRKYRDRITCPPVDPCKRVEGFFERITNPQCESFETLILIGTFTGIILSISVGLLMFCVNYLLYSDGKGETKVHESSKNLIGKSKTGARNIKKIKRNRRLHKLGIIGLILFELIGSIICEIEVVSIQAKSEDCQRKAGSYSCKINTVNTLTMLPDGQVISLSIKNEKGMLMGELEFSMPGLSIQCNQKTIKHLRSYEIKIGSVKRCPADGSCKAGRCIHIRRKEKVPELNEWSNNPGNAYCIEGQSLWSYQCGLPGSACYFYQVYAIKKSDKIFELVSCPTWDYLIDLDVGLMLNGNLTKNKFSLFPGMTFHWKNIKFTLVDLIAPMAPILNNKFLVSDDGVALTENFETALECGINADNFSSCVLNSNACGECWLNHEEERIDCACNDLSLEEIMKDPKRALPLDIKRIKLRNNGRKIFSESSYLPVQLMLRMENWSIAANMDISMCHITPIKLMGCYNCLGAAFKFTCKSDFGNPLAEIKCESGNVFTGKCSAKGINQTVALSFNKALINENCNVECPAGITNFTLTGTLEFILPEKNKLIIKNGDVKILEKDSIFDISNIQLIDMNGILWELLNLKIIGICLIVLFLIFIAIKLFLKYSPFFKAYRLIVTILLIIFLAGGPHYTMAERKEHRLLAKRYDRLLSKIESRREIMIQIDSQNFLIINEKMRRSSFSNNFKQKYSPKMSIISLAKFASELFDCREELAIWRLHSSPFDRKRLERALIEVENNGGWIKAWGNGPLEISNWLFVTIQKNWAIVCDKPEEAVVPSGMKKSWWSGSCTQTFEELKDYLTEDEDGDTIVGPGILREDNVRETSEFFPYSSIFIEENKAEEEDNYYPRVVEELPWFEVQAEAPGEESGTVKGIVADLEIPEGIIEELKFEYFKGKKANARAVVRPEKHFDVHGREVANIEVKFNLRFKMTGIGMLMFLLIIGVAKAIPEKDGPLDESEIWDKYIDNDNEERESAKAVQPCPMSKCVLKLKQLFKI</sequence>
<evidence type="ECO:0000256" key="1">
    <source>
        <dbReference type="SAM" id="Phobius"/>
    </source>
</evidence>
<organism evidence="3 4">
    <name type="scientific">Meloidogyne enterolobii</name>
    <name type="common">Root-knot nematode worm</name>
    <name type="synonym">Meloidogyne mayaguensis</name>
    <dbReference type="NCBI Taxonomy" id="390850"/>
    <lineage>
        <taxon>Eukaryota</taxon>
        <taxon>Metazoa</taxon>
        <taxon>Ecdysozoa</taxon>
        <taxon>Nematoda</taxon>
        <taxon>Chromadorea</taxon>
        <taxon>Rhabditida</taxon>
        <taxon>Tylenchina</taxon>
        <taxon>Tylenchomorpha</taxon>
        <taxon>Tylenchoidea</taxon>
        <taxon>Meloidogynidae</taxon>
        <taxon>Meloidogyninae</taxon>
        <taxon>Meloidogyne</taxon>
    </lineage>
</organism>
<feature type="domain" description="Phlebovirus glycoprotein G2 fusion" evidence="2">
    <location>
        <begin position="329"/>
        <end position="630"/>
    </location>
</feature>